<reference evidence="1 2" key="1">
    <citation type="submission" date="2023-12" db="EMBL/GenBank/DDBJ databases">
        <title>Friends and Foes: Symbiotic and Algicidal bacterial influence on Karenia brevis blooms.</title>
        <authorList>
            <person name="Fei C."/>
            <person name="Mohamed A.R."/>
            <person name="Booker A."/>
            <person name="Arshad M."/>
            <person name="Klass S."/>
            <person name="Ahn S."/>
            <person name="Gilbert P.M."/>
            <person name="Heil C.A."/>
            <person name="Martinez J.M."/>
            <person name="Amin S.A."/>
        </authorList>
    </citation>
    <scope>NUCLEOTIDE SEQUENCE [LARGE SCALE GENOMIC DNA]</scope>
    <source>
        <strain evidence="1 2">CE15</strain>
    </source>
</reference>
<organism evidence="1 2">
    <name type="scientific">Pseudoalteromonas spongiae</name>
    <dbReference type="NCBI Taxonomy" id="298657"/>
    <lineage>
        <taxon>Bacteria</taxon>
        <taxon>Pseudomonadati</taxon>
        <taxon>Pseudomonadota</taxon>
        <taxon>Gammaproteobacteria</taxon>
        <taxon>Alteromonadales</taxon>
        <taxon>Pseudoalteromonadaceae</taxon>
        <taxon>Pseudoalteromonas</taxon>
    </lineage>
</organism>
<name>A0ABU8EUC6_9GAMM</name>
<dbReference type="RefSeq" id="WP_336435602.1">
    <property type="nucleotide sequence ID" value="NZ_JBAWKS010000001.1"/>
</dbReference>
<accession>A0ABU8EUC6</accession>
<keyword evidence="2" id="KW-1185">Reference proteome</keyword>
<comment type="caution">
    <text evidence="1">The sequence shown here is derived from an EMBL/GenBank/DDBJ whole genome shotgun (WGS) entry which is preliminary data.</text>
</comment>
<proteinExistence type="predicted"/>
<sequence length="137" mass="15525">MSDSMIVFIRSSKIPSIDELRREVASEGLELESWDEESLQDIEGFWPGTIKGQEAGFEFMLDEIDDEDLEDWGVDKDQLDGRDYMVDLTFRTEMDLAASAICASFFCKTCDGLTFDDDEELTINSSNCSQWASTMLS</sequence>
<dbReference type="EMBL" id="JBAWKS010000001">
    <property type="protein sequence ID" value="MEI4550390.1"/>
    <property type="molecule type" value="Genomic_DNA"/>
</dbReference>
<protein>
    <submittedName>
        <fullName evidence="1">Uncharacterized protein</fullName>
    </submittedName>
</protein>
<evidence type="ECO:0000313" key="1">
    <source>
        <dbReference type="EMBL" id="MEI4550390.1"/>
    </source>
</evidence>
<evidence type="ECO:0000313" key="2">
    <source>
        <dbReference type="Proteomes" id="UP001382455"/>
    </source>
</evidence>
<gene>
    <name evidence="1" type="ORF">WAE96_12005</name>
</gene>
<dbReference type="Proteomes" id="UP001382455">
    <property type="component" value="Unassembled WGS sequence"/>
</dbReference>